<gene>
    <name evidence="1" type="ORF">LCGC14_0578670</name>
</gene>
<evidence type="ECO:0008006" key="2">
    <source>
        <dbReference type="Google" id="ProtNLM"/>
    </source>
</evidence>
<comment type="caution">
    <text evidence="1">The sequence shown here is derived from an EMBL/GenBank/DDBJ whole genome shotgun (WGS) entry which is preliminary data.</text>
</comment>
<dbReference type="AlphaFoldDB" id="A0A0F9S0Q3"/>
<evidence type="ECO:0000313" key="1">
    <source>
        <dbReference type="EMBL" id="KKN55797.1"/>
    </source>
</evidence>
<name>A0A0F9S0Q3_9ZZZZ</name>
<organism evidence="1">
    <name type="scientific">marine sediment metagenome</name>
    <dbReference type="NCBI Taxonomy" id="412755"/>
    <lineage>
        <taxon>unclassified sequences</taxon>
        <taxon>metagenomes</taxon>
        <taxon>ecological metagenomes</taxon>
    </lineage>
</organism>
<proteinExistence type="predicted"/>
<protein>
    <recommendedName>
        <fullName evidence="2">TIR domain-containing protein</fullName>
    </recommendedName>
</protein>
<accession>A0A0F9S0Q3</accession>
<dbReference type="EMBL" id="LAZR01000871">
    <property type="protein sequence ID" value="KKN55797.1"/>
    <property type="molecule type" value="Genomic_DNA"/>
</dbReference>
<reference evidence="1" key="1">
    <citation type="journal article" date="2015" name="Nature">
        <title>Complex archaea that bridge the gap between prokaryotes and eukaryotes.</title>
        <authorList>
            <person name="Spang A."/>
            <person name="Saw J.H."/>
            <person name="Jorgensen S.L."/>
            <person name="Zaremba-Niedzwiedzka K."/>
            <person name="Martijn J."/>
            <person name="Lind A.E."/>
            <person name="van Eijk R."/>
            <person name="Schleper C."/>
            <person name="Guy L."/>
            <person name="Ettema T.J."/>
        </authorList>
    </citation>
    <scope>NUCLEOTIDE SEQUENCE</scope>
</reference>
<sequence>MKINTKIQVDSYPNNNTHILKITFSNDEKIQLYLQSCYISIPDLNIYNHFIEIKKVLKKSNWFFNPQVKISIPLKLTQKIVFRYNFGIDILVNRLEKEKYGPPCSLLSQSYFQFTPTPVYRAFISRSVRDSEKNAPDIISQYIQYWGFSPYTVGIQPLNKQFSDEELLVEINNQIQMADVVFGIATRRDKLADNLHWKTFEWLQGETGMAYAKKKQILIFVEKGIDLSGPAAKCNSIEFDSLNLKKIALFLDKIMPTIRENIESRLNTEALYKILLLGSVFVVGGFAIKGLKDTINEIQEKAE</sequence>